<feature type="transmembrane region" description="Helical" evidence="1">
    <location>
        <begin position="289"/>
        <end position="306"/>
    </location>
</feature>
<keyword evidence="1" id="KW-0812">Transmembrane</keyword>
<dbReference type="AlphaFoldDB" id="A0A7C9GN78"/>
<feature type="transmembrane region" description="Helical" evidence="1">
    <location>
        <begin position="33"/>
        <end position="51"/>
    </location>
</feature>
<dbReference type="EMBL" id="WIOL01000001">
    <property type="protein sequence ID" value="MQT16572.1"/>
    <property type="molecule type" value="Genomic_DNA"/>
</dbReference>
<keyword evidence="1" id="KW-0472">Membrane</keyword>
<proteinExistence type="predicted"/>
<feature type="transmembrane region" description="Helical" evidence="1">
    <location>
        <begin position="144"/>
        <end position="167"/>
    </location>
</feature>
<protein>
    <recommendedName>
        <fullName evidence="4">Flippase-like domain-containing protein</fullName>
    </recommendedName>
</protein>
<evidence type="ECO:0000313" key="2">
    <source>
        <dbReference type="EMBL" id="MQT16572.1"/>
    </source>
</evidence>
<keyword evidence="1" id="KW-1133">Transmembrane helix</keyword>
<organism evidence="2 3">
    <name type="scientific">Sandarakinorhabdus fusca</name>
    <dbReference type="NCBI Taxonomy" id="1439888"/>
    <lineage>
        <taxon>Bacteria</taxon>
        <taxon>Pseudomonadati</taxon>
        <taxon>Pseudomonadota</taxon>
        <taxon>Alphaproteobacteria</taxon>
        <taxon>Sphingomonadales</taxon>
        <taxon>Sphingosinicellaceae</taxon>
        <taxon>Sandarakinorhabdus</taxon>
    </lineage>
</organism>
<feature type="transmembrane region" description="Helical" evidence="1">
    <location>
        <begin position="216"/>
        <end position="233"/>
    </location>
</feature>
<dbReference type="RefSeq" id="WP_152576957.1">
    <property type="nucleotide sequence ID" value="NZ_JAATJI010000001.1"/>
</dbReference>
<feature type="transmembrane region" description="Helical" evidence="1">
    <location>
        <begin position="102"/>
        <end position="123"/>
    </location>
</feature>
<evidence type="ECO:0000256" key="1">
    <source>
        <dbReference type="SAM" id="Phobius"/>
    </source>
</evidence>
<accession>A0A7C9GN78</accession>
<evidence type="ECO:0000313" key="3">
    <source>
        <dbReference type="Proteomes" id="UP000481327"/>
    </source>
</evidence>
<gene>
    <name evidence="2" type="ORF">F3168_04770</name>
</gene>
<comment type="caution">
    <text evidence="2">The sequence shown here is derived from an EMBL/GenBank/DDBJ whole genome shotgun (WGS) entry which is preliminary data.</text>
</comment>
<name>A0A7C9GN78_9SPHN</name>
<keyword evidence="3" id="KW-1185">Reference proteome</keyword>
<feature type="transmembrane region" description="Helical" evidence="1">
    <location>
        <begin position="71"/>
        <end position="90"/>
    </location>
</feature>
<reference evidence="2 3" key="1">
    <citation type="submission" date="2019-09" db="EMBL/GenBank/DDBJ databases">
        <title>Polymorphobacter sp. isolated from a lake in China.</title>
        <authorList>
            <person name="Liu Z."/>
        </authorList>
    </citation>
    <scope>NUCLEOTIDE SEQUENCE [LARGE SCALE GENOMIC DNA]</scope>
    <source>
        <strain evidence="2 3">D40P</strain>
    </source>
</reference>
<sequence length="313" mass="34309">MYNLSASAERSHPGPADTLAIDPAPLAREDRGWTWWVSAGFSVAILVAVLWQVRSVGLTEVIAMVPRTPAFWLVFLAAYFSSPFIDWLIFRRLWNIPASGFAALLRKLIGNELLLGYIGEVYFYTWARRRTGMTAAPFGAVKDVAILSALMGNVVTIAMLVLAAPLLSTMEFGIDADTLIASIAVVLLSSSALLLFRRKLFSLPAAELRYVSAMHLVRIGLTTGLSALAWHLVLPDVALQWWLLLSALRLLLSRLPLLPNKDIVFAGLAVFLIGHDVQIGALMTMMASLILATHVIVGLGLVAGDIRHWRRRA</sequence>
<feature type="transmembrane region" description="Helical" evidence="1">
    <location>
        <begin position="179"/>
        <end position="196"/>
    </location>
</feature>
<evidence type="ECO:0008006" key="4">
    <source>
        <dbReference type="Google" id="ProtNLM"/>
    </source>
</evidence>
<dbReference type="Proteomes" id="UP000481327">
    <property type="component" value="Unassembled WGS sequence"/>
</dbReference>